<protein>
    <submittedName>
        <fullName evidence="1">Uncharacterized protein</fullName>
    </submittedName>
</protein>
<dbReference type="EMBL" id="JABDTM020019036">
    <property type="protein sequence ID" value="KAH0817663.1"/>
    <property type="molecule type" value="Genomic_DNA"/>
</dbReference>
<proteinExistence type="predicted"/>
<dbReference type="AlphaFoldDB" id="A0A8J6HNX9"/>
<keyword evidence="2" id="KW-1185">Reference proteome</keyword>
<comment type="caution">
    <text evidence="1">The sequence shown here is derived from an EMBL/GenBank/DDBJ whole genome shotgun (WGS) entry which is preliminary data.</text>
</comment>
<gene>
    <name evidence="1" type="ORF">GEV33_005128</name>
</gene>
<sequence length="184" mass="20233">MLFQYLSVLDSGVIFKSPTGETGTVWLWQLEPTGCPRYEYEGDGRLVLAGDTVTRCVGNWVIAGLGNLGYDVSTTNALKALADTMAHTLAVAVFFCEDRGRAVHPKLHTGLLQTMPVIGAPRHDRARGRNPPGVDRVLAVNNAHTIANRRRLEIASGTLIDFKGENWNPFTKRPPLRSCLVYES</sequence>
<accession>A0A8J6HNX9</accession>
<organism evidence="1 2">
    <name type="scientific">Tenebrio molitor</name>
    <name type="common">Yellow mealworm beetle</name>
    <dbReference type="NCBI Taxonomy" id="7067"/>
    <lineage>
        <taxon>Eukaryota</taxon>
        <taxon>Metazoa</taxon>
        <taxon>Ecdysozoa</taxon>
        <taxon>Arthropoda</taxon>
        <taxon>Hexapoda</taxon>
        <taxon>Insecta</taxon>
        <taxon>Pterygota</taxon>
        <taxon>Neoptera</taxon>
        <taxon>Endopterygota</taxon>
        <taxon>Coleoptera</taxon>
        <taxon>Polyphaga</taxon>
        <taxon>Cucujiformia</taxon>
        <taxon>Tenebrionidae</taxon>
        <taxon>Tenebrio</taxon>
    </lineage>
</organism>
<evidence type="ECO:0000313" key="1">
    <source>
        <dbReference type="EMBL" id="KAH0817663.1"/>
    </source>
</evidence>
<reference evidence="1" key="2">
    <citation type="submission" date="2021-08" db="EMBL/GenBank/DDBJ databases">
        <authorList>
            <person name="Eriksson T."/>
        </authorList>
    </citation>
    <scope>NUCLEOTIDE SEQUENCE</scope>
    <source>
        <strain evidence="1">Stoneville</strain>
        <tissue evidence="1">Whole head</tissue>
    </source>
</reference>
<reference evidence="1" key="1">
    <citation type="journal article" date="2020" name="J Insects Food Feed">
        <title>The yellow mealworm (Tenebrio molitor) genome: a resource for the emerging insects as food and feed industry.</title>
        <authorList>
            <person name="Eriksson T."/>
            <person name="Andere A."/>
            <person name="Kelstrup H."/>
            <person name="Emery V."/>
            <person name="Picard C."/>
        </authorList>
    </citation>
    <scope>NUCLEOTIDE SEQUENCE</scope>
    <source>
        <strain evidence="1">Stoneville</strain>
        <tissue evidence="1">Whole head</tissue>
    </source>
</reference>
<dbReference type="Proteomes" id="UP000719412">
    <property type="component" value="Unassembled WGS sequence"/>
</dbReference>
<name>A0A8J6HNX9_TENMO</name>
<evidence type="ECO:0000313" key="2">
    <source>
        <dbReference type="Proteomes" id="UP000719412"/>
    </source>
</evidence>